<keyword evidence="2" id="KW-1185">Reference proteome</keyword>
<accession>A0AAW1F397</accession>
<reference evidence="1 2" key="1">
    <citation type="journal article" date="2024" name="Genome Biol. Evol.">
        <title>Chromosome-level genome assembly of the viviparous eelpout Zoarces viviparus.</title>
        <authorList>
            <person name="Fuhrmann N."/>
            <person name="Brasseur M.V."/>
            <person name="Bakowski C.E."/>
            <person name="Podsiadlowski L."/>
            <person name="Prost S."/>
            <person name="Krehenwinkel H."/>
            <person name="Mayer C."/>
        </authorList>
    </citation>
    <scope>NUCLEOTIDE SEQUENCE [LARGE SCALE GENOMIC DNA]</scope>
    <source>
        <strain evidence="1">NO-MEL_2022_Ind0_liver</strain>
    </source>
</reference>
<dbReference type="Proteomes" id="UP001488805">
    <property type="component" value="Unassembled WGS sequence"/>
</dbReference>
<evidence type="ECO:0000313" key="2">
    <source>
        <dbReference type="Proteomes" id="UP001488805"/>
    </source>
</evidence>
<proteinExistence type="predicted"/>
<evidence type="ECO:0000313" key="1">
    <source>
        <dbReference type="EMBL" id="KAK9529016.1"/>
    </source>
</evidence>
<dbReference type="EMBL" id="JBCEZU010000111">
    <property type="protein sequence ID" value="KAK9529016.1"/>
    <property type="molecule type" value="Genomic_DNA"/>
</dbReference>
<sequence length="120" mass="13742">MEEEFANHLKQLADQFHGLAPVKCRLLVFEYSEKNYIPVPANWTEKQCAGEEWFGSFLARRHLSVRTPEGTSLGRATAFNKTTVGEFFENLAVVMDRPGGTTRREQLFTFPCNLQGWNVE</sequence>
<organism evidence="1 2">
    <name type="scientific">Zoarces viviparus</name>
    <name type="common">Viviparous eelpout</name>
    <name type="synonym">Blennius viviparus</name>
    <dbReference type="NCBI Taxonomy" id="48416"/>
    <lineage>
        <taxon>Eukaryota</taxon>
        <taxon>Metazoa</taxon>
        <taxon>Chordata</taxon>
        <taxon>Craniata</taxon>
        <taxon>Vertebrata</taxon>
        <taxon>Euteleostomi</taxon>
        <taxon>Actinopterygii</taxon>
        <taxon>Neopterygii</taxon>
        <taxon>Teleostei</taxon>
        <taxon>Neoteleostei</taxon>
        <taxon>Acanthomorphata</taxon>
        <taxon>Eupercaria</taxon>
        <taxon>Perciformes</taxon>
        <taxon>Cottioidei</taxon>
        <taxon>Zoarcales</taxon>
        <taxon>Zoarcidae</taxon>
        <taxon>Zoarcinae</taxon>
        <taxon>Zoarces</taxon>
    </lineage>
</organism>
<gene>
    <name evidence="1" type="ORF">VZT92_013135</name>
</gene>
<name>A0AAW1F397_ZOAVI</name>
<dbReference type="AlphaFoldDB" id="A0AAW1F397"/>
<comment type="caution">
    <text evidence="1">The sequence shown here is derived from an EMBL/GenBank/DDBJ whole genome shotgun (WGS) entry which is preliminary data.</text>
</comment>
<protein>
    <submittedName>
        <fullName evidence="1">Uncharacterized protein</fullName>
    </submittedName>
</protein>